<dbReference type="PANTHER" id="PTHR37316">
    <property type="entry name" value="TEICHOIC ACID GLYCEROL-PHOSPHATE PRIMASE"/>
    <property type="match status" value="1"/>
</dbReference>
<dbReference type="RefSeq" id="WP_244681570.1">
    <property type="nucleotide sequence ID" value="NZ_JALIRM010000006.1"/>
</dbReference>
<dbReference type="Gene3D" id="3.40.50.12580">
    <property type="match status" value="1"/>
</dbReference>
<evidence type="ECO:0000256" key="2">
    <source>
        <dbReference type="ARBA" id="ARBA00010488"/>
    </source>
</evidence>
<evidence type="ECO:0000256" key="3">
    <source>
        <dbReference type="ARBA" id="ARBA00022475"/>
    </source>
</evidence>
<evidence type="ECO:0000256" key="6">
    <source>
        <dbReference type="ARBA" id="ARBA00023136"/>
    </source>
</evidence>
<dbReference type="PANTHER" id="PTHR37316:SF2">
    <property type="entry name" value="TEICHOIC ACID RIBITOL-PHOSPHATE POLYMERASE TARK"/>
    <property type="match status" value="1"/>
</dbReference>
<dbReference type="InterPro" id="IPR007554">
    <property type="entry name" value="Glycerophosphate_synth"/>
</dbReference>
<gene>
    <name evidence="7" type="ORF">J2S14_001675</name>
</gene>
<evidence type="ECO:0000256" key="1">
    <source>
        <dbReference type="ARBA" id="ARBA00004202"/>
    </source>
</evidence>
<dbReference type="InterPro" id="IPR043148">
    <property type="entry name" value="TagF_C"/>
</dbReference>
<keyword evidence="3" id="KW-1003">Cell membrane</keyword>
<reference evidence="7 8" key="1">
    <citation type="submission" date="2023-07" db="EMBL/GenBank/DDBJ databases">
        <title>Genomic Encyclopedia of Type Strains, Phase IV (KMG-IV): sequencing the most valuable type-strain genomes for metagenomic binning, comparative biology and taxonomic classification.</title>
        <authorList>
            <person name="Goeker M."/>
        </authorList>
    </citation>
    <scope>NUCLEOTIDE SEQUENCE [LARGE SCALE GENOMIC DNA]</scope>
    <source>
        <strain evidence="7 8">DSM 27848</strain>
    </source>
</reference>
<dbReference type="Pfam" id="PF04464">
    <property type="entry name" value="Glyphos_transf"/>
    <property type="match status" value="1"/>
</dbReference>
<dbReference type="Proteomes" id="UP001232343">
    <property type="component" value="Unassembled WGS sequence"/>
</dbReference>
<comment type="caution">
    <text evidence="7">The sequence shown here is derived from an EMBL/GenBank/DDBJ whole genome shotgun (WGS) entry which is preliminary data.</text>
</comment>
<evidence type="ECO:0000256" key="5">
    <source>
        <dbReference type="ARBA" id="ARBA00022944"/>
    </source>
</evidence>
<keyword evidence="8" id="KW-1185">Reference proteome</keyword>
<evidence type="ECO:0000313" key="8">
    <source>
        <dbReference type="Proteomes" id="UP001232343"/>
    </source>
</evidence>
<comment type="similarity">
    <text evidence="2">Belongs to the CDP-glycerol glycerophosphotransferase family.</text>
</comment>
<dbReference type="GO" id="GO:0047356">
    <property type="term" value="F:CDP-ribitol ribitolphosphotransferase activity"/>
    <property type="evidence" value="ECO:0007669"/>
    <property type="project" value="UniProtKB-EC"/>
</dbReference>
<keyword evidence="6" id="KW-0472">Membrane</keyword>
<keyword evidence="4 7" id="KW-0808">Transferase</keyword>
<keyword evidence="5" id="KW-0777">Teichoic acid biosynthesis</keyword>
<evidence type="ECO:0000256" key="4">
    <source>
        <dbReference type="ARBA" id="ARBA00022679"/>
    </source>
</evidence>
<organism evidence="7 8">
    <name type="scientific">Lederbergia wuyishanensis</name>
    <dbReference type="NCBI Taxonomy" id="1347903"/>
    <lineage>
        <taxon>Bacteria</taxon>
        <taxon>Bacillati</taxon>
        <taxon>Bacillota</taxon>
        <taxon>Bacilli</taxon>
        <taxon>Bacillales</taxon>
        <taxon>Bacillaceae</taxon>
        <taxon>Lederbergia</taxon>
    </lineage>
</organism>
<comment type="subcellular location">
    <subcellularLocation>
        <location evidence="1">Cell membrane</location>
        <topology evidence="1">Peripheral membrane protein</topology>
    </subcellularLocation>
</comment>
<name>A0ABU0D385_9BACI</name>
<proteinExistence type="inferred from homology"/>
<dbReference type="InterPro" id="IPR043149">
    <property type="entry name" value="TagF_N"/>
</dbReference>
<dbReference type="EMBL" id="JAUSUO010000003">
    <property type="protein sequence ID" value="MDQ0342861.1"/>
    <property type="molecule type" value="Genomic_DNA"/>
</dbReference>
<dbReference type="Gene3D" id="3.40.50.11820">
    <property type="match status" value="1"/>
</dbReference>
<dbReference type="SUPFAM" id="SSF53756">
    <property type="entry name" value="UDP-Glycosyltransferase/glycogen phosphorylase"/>
    <property type="match status" value="1"/>
</dbReference>
<dbReference type="EC" id="2.7.8.14" evidence="7"/>
<accession>A0ABU0D385</accession>
<evidence type="ECO:0000313" key="7">
    <source>
        <dbReference type="EMBL" id="MDQ0342861.1"/>
    </source>
</evidence>
<dbReference type="InterPro" id="IPR051612">
    <property type="entry name" value="Teichoic_Acid_Biosynth"/>
</dbReference>
<sequence length="395" mass="46110">MDTKLIPTLLVKGVINLAYNICRFLFPINEKKVTFASYRSTGLEGNLLFLYKAMKSEYKGYHYKFLIKKFNGSTLGKANYFIHMLKASYALATSRYFIIDDYYFPIYVVKPRNGTEVIQLWHAAGAFKKFGLSTMNKSFGPKSEYLNHVKIHSNYSRVYVSSSSVKSYYAEAFGMPKESIYPLGLPRTDFFFNHLEKEKAFNKFHQEFPELKNKKVILYAPTFRGSSHRQTEFNCPIDLTLLRKIIGDNFVLLINLHPYMKKNSKYDEKEKQFAYYIDNELNIEELLAISDILITDYSSVIFDYSLLLKPIAFFATDLDEYIKERDFYFDYKSFIPGPLFTDTESLSNWIIQSNYDLGSIENFRNLFFDYVDGNASKRIAEHLLAENDHKVQIGD</sequence>
<protein>
    <submittedName>
        <fullName evidence="7">CDP-ribitol ribitolphosphotransferase</fullName>
        <ecNumber evidence="7">2.7.8.14</ecNumber>
    </submittedName>
</protein>